<dbReference type="InterPro" id="IPR013762">
    <property type="entry name" value="Integrase-like_cat_sf"/>
</dbReference>
<dbReference type="Pfam" id="PF00589">
    <property type="entry name" value="Phage_integrase"/>
    <property type="match status" value="1"/>
</dbReference>
<gene>
    <name evidence="3" type="ORF">A2519_03705</name>
</gene>
<dbReference type="InterPro" id="IPR002104">
    <property type="entry name" value="Integrase_catalytic"/>
</dbReference>
<dbReference type="GO" id="GO:0003677">
    <property type="term" value="F:DNA binding"/>
    <property type="evidence" value="ECO:0007669"/>
    <property type="project" value="InterPro"/>
</dbReference>
<dbReference type="AlphaFoldDB" id="A0A1F7FFY8"/>
<keyword evidence="1" id="KW-0233">DNA recombination</keyword>
<dbReference type="EMBL" id="MFYX01000057">
    <property type="protein sequence ID" value="OGK05386.1"/>
    <property type="molecule type" value="Genomic_DNA"/>
</dbReference>
<dbReference type="Gene3D" id="1.10.443.10">
    <property type="entry name" value="Intergrase catalytic core"/>
    <property type="match status" value="1"/>
</dbReference>
<organism evidence="3 4">
    <name type="scientific">Candidatus Raymondbacteria bacterium RIFOXYD12_FULL_49_13</name>
    <dbReference type="NCBI Taxonomy" id="1817890"/>
    <lineage>
        <taxon>Bacteria</taxon>
        <taxon>Raymondiibacteriota</taxon>
    </lineage>
</organism>
<name>A0A1F7FFY8_UNCRA</name>
<proteinExistence type="predicted"/>
<evidence type="ECO:0000259" key="2">
    <source>
        <dbReference type="PROSITE" id="PS51898"/>
    </source>
</evidence>
<dbReference type="GO" id="GO:0006310">
    <property type="term" value="P:DNA recombination"/>
    <property type="evidence" value="ECO:0007669"/>
    <property type="project" value="UniProtKB-KW"/>
</dbReference>
<protein>
    <recommendedName>
        <fullName evidence="2">Tyr recombinase domain-containing protein</fullName>
    </recommendedName>
</protein>
<dbReference type="GO" id="GO:0015074">
    <property type="term" value="P:DNA integration"/>
    <property type="evidence" value="ECO:0007669"/>
    <property type="project" value="InterPro"/>
</dbReference>
<sequence>MSIEEVRQLLENITDLKYKTILSLIYSSGMRVSECAGLRPEDIDAKRMLMRIRQGKGHAARFAIFGKTALSLLCRYKRIYRPAQWLFRGIRKDLPIHRRSIQKAFRKAVMKTGIRRYVRVHTLRHSFATHLLEAKCPLPAIPAVLGAQTDREHAALHSPYATDFRGNYQSA</sequence>
<reference evidence="3 4" key="1">
    <citation type="journal article" date="2016" name="Nat. Commun.">
        <title>Thousands of microbial genomes shed light on interconnected biogeochemical processes in an aquifer system.</title>
        <authorList>
            <person name="Anantharaman K."/>
            <person name="Brown C.T."/>
            <person name="Hug L.A."/>
            <person name="Sharon I."/>
            <person name="Castelle C.J."/>
            <person name="Probst A.J."/>
            <person name="Thomas B.C."/>
            <person name="Singh A."/>
            <person name="Wilkins M.J."/>
            <person name="Karaoz U."/>
            <person name="Brodie E.L."/>
            <person name="Williams K.H."/>
            <person name="Hubbard S.S."/>
            <person name="Banfield J.F."/>
        </authorList>
    </citation>
    <scope>NUCLEOTIDE SEQUENCE [LARGE SCALE GENOMIC DNA]</scope>
</reference>
<evidence type="ECO:0000313" key="3">
    <source>
        <dbReference type="EMBL" id="OGK05386.1"/>
    </source>
</evidence>
<dbReference type="PANTHER" id="PTHR30349:SF64">
    <property type="entry name" value="PROPHAGE INTEGRASE INTD-RELATED"/>
    <property type="match status" value="1"/>
</dbReference>
<comment type="caution">
    <text evidence="3">The sequence shown here is derived from an EMBL/GenBank/DDBJ whole genome shotgun (WGS) entry which is preliminary data.</text>
</comment>
<dbReference type="Proteomes" id="UP000179243">
    <property type="component" value="Unassembled WGS sequence"/>
</dbReference>
<dbReference type="InterPro" id="IPR011010">
    <property type="entry name" value="DNA_brk_join_enz"/>
</dbReference>
<evidence type="ECO:0000313" key="4">
    <source>
        <dbReference type="Proteomes" id="UP000179243"/>
    </source>
</evidence>
<dbReference type="PROSITE" id="PS51898">
    <property type="entry name" value="TYR_RECOMBINASE"/>
    <property type="match status" value="1"/>
</dbReference>
<feature type="domain" description="Tyr recombinase" evidence="2">
    <location>
        <begin position="1"/>
        <end position="171"/>
    </location>
</feature>
<accession>A0A1F7FFY8</accession>
<dbReference type="InterPro" id="IPR050090">
    <property type="entry name" value="Tyrosine_recombinase_XerCD"/>
</dbReference>
<dbReference type="PANTHER" id="PTHR30349">
    <property type="entry name" value="PHAGE INTEGRASE-RELATED"/>
    <property type="match status" value="1"/>
</dbReference>
<evidence type="ECO:0000256" key="1">
    <source>
        <dbReference type="ARBA" id="ARBA00023172"/>
    </source>
</evidence>
<dbReference type="SUPFAM" id="SSF56349">
    <property type="entry name" value="DNA breaking-rejoining enzymes"/>
    <property type="match status" value="1"/>
</dbReference>